<evidence type="ECO:0000313" key="3">
    <source>
        <dbReference type="Proteomes" id="UP000485058"/>
    </source>
</evidence>
<dbReference type="EMBL" id="BLLF01004439">
    <property type="protein sequence ID" value="GFH29617.1"/>
    <property type="molecule type" value="Genomic_DNA"/>
</dbReference>
<name>A0A6A0ACQ1_HAELA</name>
<comment type="caution">
    <text evidence="2">The sequence shown here is derived from an EMBL/GenBank/DDBJ whole genome shotgun (WGS) entry which is preliminary data.</text>
</comment>
<dbReference type="Proteomes" id="UP000485058">
    <property type="component" value="Unassembled WGS sequence"/>
</dbReference>
<protein>
    <submittedName>
        <fullName evidence="2">Uncharacterized protein</fullName>
    </submittedName>
</protein>
<feature type="compositionally biased region" description="Basic and acidic residues" evidence="1">
    <location>
        <begin position="95"/>
        <end position="114"/>
    </location>
</feature>
<feature type="non-terminal residue" evidence="2">
    <location>
        <position position="1"/>
    </location>
</feature>
<evidence type="ECO:0000256" key="1">
    <source>
        <dbReference type="SAM" id="MobiDB-lite"/>
    </source>
</evidence>
<proteinExistence type="predicted"/>
<reference evidence="2 3" key="1">
    <citation type="submission" date="2020-02" db="EMBL/GenBank/DDBJ databases">
        <title>Draft genome sequence of Haematococcus lacustris strain NIES-144.</title>
        <authorList>
            <person name="Morimoto D."/>
            <person name="Nakagawa S."/>
            <person name="Yoshida T."/>
            <person name="Sawayama S."/>
        </authorList>
    </citation>
    <scope>NUCLEOTIDE SEQUENCE [LARGE SCALE GENOMIC DNA]</scope>
    <source>
        <strain evidence="2 3">NIES-144</strain>
    </source>
</reference>
<gene>
    <name evidence="2" type="ORF">HaLaN_28306</name>
</gene>
<feature type="non-terminal residue" evidence="2">
    <location>
        <position position="126"/>
    </location>
</feature>
<organism evidence="2 3">
    <name type="scientific">Haematococcus lacustris</name>
    <name type="common">Green alga</name>
    <name type="synonym">Haematococcus pluvialis</name>
    <dbReference type="NCBI Taxonomy" id="44745"/>
    <lineage>
        <taxon>Eukaryota</taxon>
        <taxon>Viridiplantae</taxon>
        <taxon>Chlorophyta</taxon>
        <taxon>core chlorophytes</taxon>
        <taxon>Chlorophyceae</taxon>
        <taxon>CS clade</taxon>
        <taxon>Chlamydomonadales</taxon>
        <taxon>Haematococcaceae</taxon>
        <taxon>Haematococcus</taxon>
    </lineage>
</organism>
<dbReference type="AlphaFoldDB" id="A0A6A0ACQ1"/>
<feature type="region of interest" description="Disordered" evidence="1">
    <location>
        <begin position="84"/>
        <end position="126"/>
    </location>
</feature>
<keyword evidence="3" id="KW-1185">Reference proteome</keyword>
<feature type="compositionally biased region" description="Polar residues" evidence="1">
    <location>
        <begin position="116"/>
        <end position="126"/>
    </location>
</feature>
<accession>A0A6A0ACQ1</accession>
<sequence>MLQASAVSPWIIVRAEAFNEQQVQYHNYILLPQQHNKRHRQPKCLAHQPATAACLQHGMMSSHCSLIFPSTATTAAPSLTIARHYSTQQQAGRLMRRDAKADEKGRAEAHRREPITTFSPQHDTAR</sequence>
<evidence type="ECO:0000313" key="2">
    <source>
        <dbReference type="EMBL" id="GFH29617.1"/>
    </source>
</evidence>